<evidence type="ECO:0000256" key="4">
    <source>
        <dbReference type="ARBA" id="ARBA00023136"/>
    </source>
</evidence>
<dbReference type="RefSeq" id="XP_025358558.1">
    <property type="nucleotide sequence ID" value="XM_025500302.1"/>
</dbReference>
<dbReference type="AlphaFoldDB" id="A0A316VL25"/>
<dbReference type="STRING" id="1280837.A0A316VL25"/>
<dbReference type="GO" id="GO:0031965">
    <property type="term" value="C:nuclear membrane"/>
    <property type="evidence" value="ECO:0007669"/>
    <property type="project" value="UniProtKB-SubCell"/>
</dbReference>
<feature type="coiled-coil region" evidence="7">
    <location>
        <begin position="140"/>
        <end position="170"/>
    </location>
</feature>
<dbReference type="OrthoDB" id="77878at2759"/>
<feature type="transmembrane region" description="Helical" evidence="9">
    <location>
        <begin position="261"/>
        <end position="280"/>
    </location>
</feature>
<evidence type="ECO:0000256" key="7">
    <source>
        <dbReference type="SAM" id="Coils"/>
    </source>
</evidence>
<dbReference type="GeneID" id="37022083"/>
<keyword evidence="2 9" id="KW-0812">Transmembrane</keyword>
<dbReference type="InParanoid" id="A0A316VL25"/>
<evidence type="ECO:0000256" key="1">
    <source>
        <dbReference type="ARBA" id="ARBA00004126"/>
    </source>
</evidence>
<accession>A0A316VL25</accession>
<keyword evidence="7" id="KW-0175">Coiled coil</keyword>
<evidence type="ECO:0000256" key="2">
    <source>
        <dbReference type="ARBA" id="ARBA00022692"/>
    </source>
</evidence>
<dbReference type="PANTHER" id="PTHR12265:SF30">
    <property type="entry name" value="TRANSMEMBRANE PROTEIN 53"/>
    <property type="match status" value="1"/>
</dbReference>
<keyword evidence="4 9" id="KW-0472">Membrane</keyword>
<feature type="region of interest" description="Disordered" evidence="8">
    <location>
        <begin position="1"/>
        <end position="30"/>
    </location>
</feature>
<protein>
    <recommendedName>
        <fullName evidence="12">Alpha/beta-hydrolase</fullName>
    </recommendedName>
</protein>
<evidence type="ECO:0000313" key="10">
    <source>
        <dbReference type="EMBL" id="PWN38256.1"/>
    </source>
</evidence>
<dbReference type="EMBL" id="KZ819602">
    <property type="protein sequence ID" value="PWN38256.1"/>
    <property type="molecule type" value="Genomic_DNA"/>
</dbReference>
<name>A0A316VL25_9BASI</name>
<comment type="subcellular location">
    <subcellularLocation>
        <location evidence="6">Endomembrane system</location>
        <topology evidence="6">Single-pass membrane protein</topology>
    </subcellularLocation>
    <subcellularLocation>
        <location evidence="1">Nucleus membrane</location>
    </subcellularLocation>
</comment>
<sequence length="404" mass="44843">MSAQTEQSNGGEKVKLEADTGKNGSTDAAPPALDFERLSESLFLYKPPVNNFKRPFDVSGDAIGKSFNDVLQPVRPRRVNAQLPRVILIMGWMDAPFRIVTKYAAPYALLFPTATIIIKLSDGISFMRGRKAQAESMAKVADLLCQAEASNEAKAALRQQSDELHQTANQAGLTLIEDYQDPSQNDEKSQTRNVKNNPTTGGMVIHNFSDGGSANLLQLLLQLRNKNAPQPLAHIMDSSPGKASPASGSNAMTMPLAKRPLIRFVVRVGVYMYLYFFSIFKRLFRIKGWSEILRERLNTPTIWSWSQTAGSTSKTTKLPPRLYLYSKADKLIDYRAVEEHAALAAKSSGLKAPLQLQDFLEQDKEQGSAIVTTKRWEQAAHCDIGRADFAGYWNSVRGFLEKVL</sequence>
<evidence type="ECO:0000256" key="8">
    <source>
        <dbReference type="SAM" id="MobiDB-lite"/>
    </source>
</evidence>
<evidence type="ECO:0000256" key="3">
    <source>
        <dbReference type="ARBA" id="ARBA00022989"/>
    </source>
</evidence>
<gene>
    <name evidence="10" type="ORF">FA14DRAFT_170969</name>
</gene>
<reference evidence="10 11" key="1">
    <citation type="journal article" date="2018" name="Mol. Biol. Evol.">
        <title>Broad Genomic Sampling Reveals a Smut Pathogenic Ancestry of the Fungal Clade Ustilaginomycotina.</title>
        <authorList>
            <person name="Kijpornyongpan T."/>
            <person name="Mondo S.J."/>
            <person name="Barry K."/>
            <person name="Sandor L."/>
            <person name="Lee J."/>
            <person name="Lipzen A."/>
            <person name="Pangilinan J."/>
            <person name="LaButti K."/>
            <person name="Hainaut M."/>
            <person name="Henrissat B."/>
            <person name="Grigoriev I.V."/>
            <person name="Spatafora J.W."/>
            <person name="Aime M.C."/>
        </authorList>
    </citation>
    <scope>NUCLEOTIDE SEQUENCE [LARGE SCALE GENOMIC DNA]</scope>
    <source>
        <strain evidence="10 11">MCA 3882</strain>
    </source>
</reference>
<evidence type="ECO:0008006" key="12">
    <source>
        <dbReference type="Google" id="ProtNLM"/>
    </source>
</evidence>
<evidence type="ECO:0000256" key="6">
    <source>
        <dbReference type="ARBA" id="ARBA00037847"/>
    </source>
</evidence>
<evidence type="ECO:0000313" key="11">
    <source>
        <dbReference type="Proteomes" id="UP000245771"/>
    </source>
</evidence>
<keyword evidence="11" id="KW-1185">Reference proteome</keyword>
<proteinExistence type="predicted"/>
<organism evidence="10 11">
    <name type="scientific">Meira miltonrushii</name>
    <dbReference type="NCBI Taxonomy" id="1280837"/>
    <lineage>
        <taxon>Eukaryota</taxon>
        <taxon>Fungi</taxon>
        <taxon>Dikarya</taxon>
        <taxon>Basidiomycota</taxon>
        <taxon>Ustilaginomycotina</taxon>
        <taxon>Exobasidiomycetes</taxon>
        <taxon>Exobasidiales</taxon>
        <taxon>Brachybasidiaceae</taxon>
        <taxon>Meira</taxon>
    </lineage>
</organism>
<dbReference type="PANTHER" id="PTHR12265">
    <property type="entry name" value="TRANSMEMBRANE PROTEIN 53"/>
    <property type="match status" value="1"/>
</dbReference>
<dbReference type="Proteomes" id="UP000245771">
    <property type="component" value="Unassembled WGS sequence"/>
</dbReference>
<evidence type="ECO:0000256" key="9">
    <source>
        <dbReference type="SAM" id="Phobius"/>
    </source>
</evidence>
<dbReference type="Pfam" id="PF05705">
    <property type="entry name" value="DUF829"/>
    <property type="match status" value="1"/>
</dbReference>
<keyword evidence="3 9" id="KW-1133">Transmembrane helix</keyword>
<dbReference type="InterPro" id="IPR008547">
    <property type="entry name" value="DUF829_TMEM53"/>
</dbReference>
<feature type="compositionally biased region" description="Polar residues" evidence="8">
    <location>
        <begin position="1"/>
        <end position="10"/>
    </location>
</feature>
<evidence type="ECO:0000256" key="5">
    <source>
        <dbReference type="ARBA" id="ARBA00023242"/>
    </source>
</evidence>
<keyword evidence="5" id="KW-0539">Nucleus</keyword>